<accession>A0ABT4AC72</accession>
<name>A0ABT4AC72_9BACT</name>
<feature type="region of interest" description="Disordered" evidence="1">
    <location>
        <begin position="286"/>
        <end position="332"/>
    </location>
</feature>
<evidence type="ECO:0000313" key="3">
    <source>
        <dbReference type="Proteomes" id="UP001207654"/>
    </source>
</evidence>
<organism evidence="2 3">
    <name type="scientific">Archangium lansingense</name>
    <dbReference type="NCBI Taxonomy" id="2995310"/>
    <lineage>
        <taxon>Bacteria</taxon>
        <taxon>Pseudomonadati</taxon>
        <taxon>Myxococcota</taxon>
        <taxon>Myxococcia</taxon>
        <taxon>Myxococcales</taxon>
        <taxon>Cystobacterineae</taxon>
        <taxon>Archangiaceae</taxon>
        <taxon>Archangium</taxon>
    </lineage>
</organism>
<evidence type="ECO:0000256" key="1">
    <source>
        <dbReference type="SAM" id="MobiDB-lite"/>
    </source>
</evidence>
<proteinExistence type="predicted"/>
<dbReference type="RefSeq" id="WP_267537958.1">
    <property type="nucleotide sequence ID" value="NZ_JAPNKA010000001.1"/>
</dbReference>
<dbReference type="Proteomes" id="UP001207654">
    <property type="component" value="Unassembled WGS sequence"/>
</dbReference>
<gene>
    <name evidence="2" type="ORF">OV287_32665</name>
</gene>
<comment type="caution">
    <text evidence="2">The sequence shown here is derived from an EMBL/GenBank/DDBJ whole genome shotgun (WGS) entry which is preliminary data.</text>
</comment>
<reference evidence="2 3" key="1">
    <citation type="submission" date="2022-11" db="EMBL/GenBank/DDBJ databases">
        <title>Minimal conservation of predation-associated metabolite biosynthetic gene clusters underscores biosynthetic potential of Myxococcota including descriptions for ten novel species: Archangium lansinium sp. nov., Myxococcus landrumus sp. nov., Nannocystis bai.</title>
        <authorList>
            <person name="Ahearne A."/>
            <person name="Stevens C."/>
            <person name="Phillips K."/>
        </authorList>
    </citation>
    <scope>NUCLEOTIDE SEQUENCE [LARGE SCALE GENOMIC DNA]</scope>
    <source>
        <strain evidence="2 3">MIWBW</strain>
    </source>
</reference>
<dbReference type="EMBL" id="JAPNKA010000001">
    <property type="protein sequence ID" value="MCY1079225.1"/>
    <property type="molecule type" value="Genomic_DNA"/>
</dbReference>
<keyword evidence="3" id="KW-1185">Reference proteome</keyword>
<protein>
    <submittedName>
        <fullName evidence="2">Uncharacterized protein</fullName>
    </submittedName>
</protein>
<evidence type="ECO:0000313" key="2">
    <source>
        <dbReference type="EMBL" id="MCY1079225.1"/>
    </source>
</evidence>
<sequence>MRRRWSAVGVLIAALLGGVWPFVSVAQPAPRRPVPTVSHNIPIDVDVPFANPEDNLPFFDDFSWREFIALTWPARLGARGPYPRGSPDIDRKYGDVSVPTVWETWKADFELFLPGGAAPADWRSFASPSPCDARTSLVPYQKVLGSFDAFHGFNQAFAGPLVSQNRQYVRYETRVNRAGYQFILEPGGAHPGPLYLAANLPGNGTPHSALRFPSGSVLVKASWRVMTGVPEAQRKHYYVTRANLLDPLTGRCSVTDVGLIGLHIVNKPPSFPRWIWSSFEHVDNVPDSEGGSGRGAFPFALNDNAPATPPSPRGEPISRCNPPQRDPAPTQVVRKRPLAASTRLTNHAYHQAEGVKGTVWENYQLVMTQWPLGDGTSAFPSLSQPQTNTANVSLETWFQDSSDSSCMACHGRANQRQYDFVWFLPLGAHPRKPVPCSR</sequence>